<dbReference type="AlphaFoldDB" id="A0A915I9S6"/>
<accession>A0A915I9S6</accession>
<keyword evidence="1" id="KW-1185">Reference proteome</keyword>
<dbReference type="Proteomes" id="UP000887565">
    <property type="component" value="Unplaced"/>
</dbReference>
<name>A0A915I9S6_ROMCU</name>
<sequence length="67" mass="7293">MVFVSASIAMGWTRVDSSIGTGARVDMSLSINFNKSVICVAVAIKSLWQLVRERPTRQLMAAASLYS</sequence>
<protein>
    <submittedName>
        <fullName evidence="2">Uncharacterized protein</fullName>
    </submittedName>
</protein>
<organism evidence="1 2">
    <name type="scientific">Romanomermis culicivorax</name>
    <name type="common">Nematode worm</name>
    <dbReference type="NCBI Taxonomy" id="13658"/>
    <lineage>
        <taxon>Eukaryota</taxon>
        <taxon>Metazoa</taxon>
        <taxon>Ecdysozoa</taxon>
        <taxon>Nematoda</taxon>
        <taxon>Enoplea</taxon>
        <taxon>Dorylaimia</taxon>
        <taxon>Mermithida</taxon>
        <taxon>Mermithoidea</taxon>
        <taxon>Mermithidae</taxon>
        <taxon>Romanomermis</taxon>
    </lineage>
</organism>
<reference evidence="2" key="1">
    <citation type="submission" date="2022-11" db="UniProtKB">
        <authorList>
            <consortium name="WormBaseParasite"/>
        </authorList>
    </citation>
    <scope>IDENTIFICATION</scope>
</reference>
<dbReference type="WBParaSite" id="nRc.2.0.1.t10041-RA">
    <property type="protein sequence ID" value="nRc.2.0.1.t10041-RA"/>
    <property type="gene ID" value="nRc.2.0.1.g10041"/>
</dbReference>
<evidence type="ECO:0000313" key="2">
    <source>
        <dbReference type="WBParaSite" id="nRc.2.0.1.t10041-RA"/>
    </source>
</evidence>
<evidence type="ECO:0000313" key="1">
    <source>
        <dbReference type="Proteomes" id="UP000887565"/>
    </source>
</evidence>
<proteinExistence type="predicted"/>